<sequence length="108" mass="11950">ATREKQNLIFGGLTFFQKNQKNDIVVSYLYRIGGGKAYFHGDGRHIGCREQEETCRARPVVTGLELAPVTTGLELAPSPPVSNSSPSSSLWLVLGMEIEQRKTSRREA</sequence>
<reference evidence="1" key="1">
    <citation type="submission" date="2021-01" db="EMBL/GenBank/DDBJ databases">
        <authorList>
            <consortium name="Genoscope - CEA"/>
            <person name="William W."/>
        </authorList>
    </citation>
    <scope>NUCLEOTIDE SEQUENCE</scope>
</reference>
<proteinExistence type="predicted"/>
<accession>A0A816R2J2</accession>
<dbReference type="EMBL" id="HG994365">
    <property type="protein sequence ID" value="CAF2069514.1"/>
    <property type="molecule type" value="Genomic_DNA"/>
</dbReference>
<evidence type="ECO:0000313" key="1">
    <source>
        <dbReference type="EMBL" id="CAF2069514.1"/>
    </source>
</evidence>
<dbReference type="Proteomes" id="UP001295469">
    <property type="component" value="Chromosome C01"/>
</dbReference>
<protein>
    <submittedName>
        <fullName evidence="1">(rape) hypothetical protein</fullName>
    </submittedName>
</protein>
<organism evidence="1">
    <name type="scientific">Brassica napus</name>
    <name type="common">Rape</name>
    <dbReference type="NCBI Taxonomy" id="3708"/>
    <lineage>
        <taxon>Eukaryota</taxon>
        <taxon>Viridiplantae</taxon>
        <taxon>Streptophyta</taxon>
        <taxon>Embryophyta</taxon>
        <taxon>Tracheophyta</taxon>
        <taxon>Spermatophyta</taxon>
        <taxon>Magnoliopsida</taxon>
        <taxon>eudicotyledons</taxon>
        <taxon>Gunneridae</taxon>
        <taxon>Pentapetalae</taxon>
        <taxon>rosids</taxon>
        <taxon>malvids</taxon>
        <taxon>Brassicales</taxon>
        <taxon>Brassicaceae</taxon>
        <taxon>Brassiceae</taxon>
        <taxon>Brassica</taxon>
    </lineage>
</organism>
<feature type="non-terminal residue" evidence="1">
    <location>
        <position position="1"/>
    </location>
</feature>
<dbReference type="AlphaFoldDB" id="A0A816R2J2"/>
<gene>
    <name evidence="1" type="ORF">DARMORV10_C01P11930.1</name>
</gene>
<name>A0A816R2J2_BRANA</name>